<dbReference type="EMBL" id="CP018911">
    <property type="protein sequence ID" value="AZU04049.1"/>
    <property type="molecule type" value="Genomic_DNA"/>
</dbReference>
<dbReference type="AlphaFoldDB" id="A0A3T0E9Q7"/>
<name>A0A3T0E9Q7_9PROT</name>
<dbReference type="SUPFAM" id="SSF75304">
    <property type="entry name" value="Amidase signature (AS) enzymes"/>
    <property type="match status" value="1"/>
</dbReference>
<gene>
    <name evidence="2" type="ORF">X907_1516</name>
</gene>
<evidence type="ECO:0000313" key="2">
    <source>
        <dbReference type="EMBL" id="AZU04049.1"/>
    </source>
</evidence>
<organism evidence="2 3">
    <name type="scientific">Glycocaulis alkaliphilus</name>
    <dbReference type="NCBI Taxonomy" id="1434191"/>
    <lineage>
        <taxon>Bacteria</taxon>
        <taxon>Pseudomonadati</taxon>
        <taxon>Pseudomonadota</taxon>
        <taxon>Alphaproteobacteria</taxon>
        <taxon>Maricaulales</taxon>
        <taxon>Maricaulaceae</taxon>
        <taxon>Glycocaulis</taxon>
    </lineage>
</organism>
<proteinExistence type="inferred from homology"/>
<dbReference type="InterPro" id="IPR000120">
    <property type="entry name" value="Amidase"/>
</dbReference>
<sequence>MNVKISDAMSLGGLDGMAQAELVRRRELSALELTEAAIMRIDALDPDLQAISWKAYDLARTRAGSPLPAGPLSGVPCLLKDSLQYPGMPGRGGSASVPPTAAAQGFPYATRLDEAGLVPLGKTAMPEFGLLGVTEPHIGPVTSNPWDARFSPGGSSGGAAAAVASGMTPLAHGSDGAGSIRIPASCCGIVGLKPGRGAAVRVRARHPIEDLLVADSLMARTVRDVAAGFALARPGREAAPAGPGRRRLRIALIEPTLAGGAPHPDCQEALTEAAELLAALGHHVEAAELPVHGPAAERAERVLWMHLGADCVDAVRARGQEPARVLEPWTRALGRMAEALSPEDLEQAYAQIAALPAQLSAFADHFDVWLTPTLASPPPLIGDMAPDLDPDLLMERMFGWLGYTPLQNLAGTPAISLPLHWNRGGLPVGVMLAGPRGAENRLLELAFELEAACPWADRWPPVSALGKRIPDGPRA</sequence>
<comment type="similarity">
    <text evidence="1">Belongs to the amidase family.</text>
</comment>
<dbReference type="PANTHER" id="PTHR11895">
    <property type="entry name" value="TRANSAMIDASE"/>
    <property type="match status" value="1"/>
</dbReference>
<dbReference type="InterPro" id="IPR020556">
    <property type="entry name" value="Amidase_CS"/>
</dbReference>
<dbReference type="Pfam" id="PF01425">
    <property type="entry name" value="Amidase"/>
    <property type="match status" value="1"/>
</dbReference>
<protein>
    <submittedName>
        <fullName evidence="2">Amidase</fullName>
    </submittedName>
</protein>
<dbReference type="PROSITE" id="PS00571">
    <property type="entry name" value="AMIDASES"/>
    <property type="match status" value="1"/>
</dbReference>
<dbReference type="OrthoDB" id="9777859at2"/>
<dbReference type="GO" id="GO:0003824">
    <property type="term" value="F:catalytic activity"/>
    <property type="evidence" value="ECO:0007669"/>
    <property type="project" value="InterPro"/>
</dbReference>
<dbReference type="InterPro" id="IPR036928">
    <property type="entry name" value="AS_sf"/>
</dbReference>
<accession>A0A3T0E9Q7</accession>
<dbReference type="Gene3D" id="3.90.1300.10">
    <property type="entry name" value="Amidase signature (AS) domain"/>
    <property type="match status" value="1"/>
</dbReference>
<dbReference type="Proteomes" id="UP000286954">
    <property type="component" value="Chromosome"/>
</dbReference>
<evidence type="ECO:0000313" key="3">
    <source>
        <dbReference type="Proteomes" id="UP000286954"/>
    </source>
</evidence>
<keyword evidence="3" id="KW-1185">Reference proteome</keyword>
<dbReference type="PANTHER" id="PTHR11895:SF7">
    <property type="entry name" value="GLUTAMYL-TRNA(GLN) AMIDOTRANSFERASE SUBUNIT A, MITOCHONDRIAL"/>
    <property type="match status" value="1"/>
</dbReference>
<dbReference type="RefSeq" id="WP_127566758.1">
    <property type="nucleotide sequence ID" value="NZ_BMFB01000003.1"/>
</dbReference>
<evidence type="ECO:0000256" key="1">
    <source>
        <dbReference type="ARBA" id="ARBA00009199"/>
    </source>
</evidence>
<dbReference type="KEGG" id="gak:X907_1516"/>
<reference evidence="2 3" key="1">
    <citation type="submission" date="2016-12" db="EMBL/GenBank/DDBJ databases">
        <title>The genome of dimorphic prosthecate Glycocaulis alkaliphilus 6b-8t, isolated from crude oil dictates its adaptability in petroleum environments.</title>
        <authorList>
            <person name="Wu X.-L."/>
            <person name="Geng S."/>
        </authorList>
    </citation>
    <scope>NUCLEOTIDE SEQUENCE [LARGE SCALE GENOMIC DNA]</scope>
    <source>
        <strain evidence="2 3">6B-8</strain>
    </source>
</reference>
<dbReference type="InterPro" id="IPR023631">
    <property type="entry name" value="Amidase_dom"/>
</dbReference>